<dbReference type="InterPro" id="IPR023404">
    <property type="entry name" value="rSAM_horseshoe"/>
</dbReference>
<protein>
    <submittedName>
        <fullName evidence="8">DUF4080 domain-containing protein</fullName>
    </submittedName>
</protein>
<dbReference type="InterPro" id="IPR036724">
    <property type="entry name" value="Cobalamin-bd_sf"/>
</dbReference>
<dbReference type="InterPro" id="IPR025288">
    <property type="entry name" value="DUF4080"/>
</dbReference>
<dbReference type="SFLD" id="SFLDS00029">
    <property type="entry name" value="Radical_SAM"/>
    <property type="match status" value="1"/>
</dbReference>
<dbReference type="InterPro" id="IPR051198">
    <property type="entry name" value="BchE-like"/>
</dbReference>
<feature type="domain" description="Radical SAM core" evidence="7">
    <location>
        <begin position="172"/>
        <end position="403"/>
    </location>
</feature>
<dbReference type="SUPFAM" id="SSF52242">
    <property type="entry name" value="Cobalamin (vitamin B12)-binding domain"/>
    <property type="match status" value="1"/>
</dbReference>
<evidence type="ECO:0000256" key="2">
    <source>
        <dbReference type="ARBA" id="ARBA00022691"/>
    </source>
</evidence>
<gene>
    <name evidence="8" type="ORF">EKG35_01615</name>
</gene>
<accession>A0A431UXA5</accession>
<comment type="cofactor">
    <cofactor evidence="1">
        <name>[4Fe-4S] cluster</name>
        <dbReference type="ChEBI" id="CHEBI:49883"/>
    </cofactor>
</comment>
<proteinExistence type="predicted"/>
<keyword evidence="3" id="KW-0479">Metal-binding</keyword>
<dbReference type="InterPro" id="IPR006158">
    <property type="entry name" value="Cobalamin-bd"/>
</dbReference>
<dbReference type="Gene3D" id="3.80.30.20">
    <property type="entry name" value="tm_1862 like domain"/>
    <property type="match status" value="1"/>
</dbReference>
<dbReference type="Proteomes" id="UP000276349">
    <property type="component" value="Unassembled WGS sequence"/>
</dbReference>
<dbReference type="InterPro" id="IPR034466">
    <property type="entry name" value="Methyltransferase_Class_B"/>
</dbReference>
<dbReference type="InterPro" id="IPR058240">
    <property type="entry name" value="rSAM_sf"/>
</dbReference>
<dbReference type="GO" id="GO:0003824">
    <property type="term" value="F:catalytic activity"/>
    <property type="evidence" value="ECO:0007669"/>
    <property type="project" value="InterPro"/>
</dbReference>
<dbReference type="SFLD" id="SFLDG01082">
    <property type="entry name" value="B12-binding_domain_containing"/>
    <property type="match status" value="1"/>
</dbReference>
<keyword evidence="2" id="KW-0949">S-adenosyl-L-methionine</keyword>
<organism evidence="8 9">
    <name type="scientific">Lysinibacillus telephonicus</name>
    <dbReference type="NCBI Taxonomy" id="1714840"/>
    <lineage>
        <taxon>Bacteria</taxon>
        <taxon>Bacillati</taxon>
        <taxon>Bacillota</taxon>
        <taxon>Bacilli</taxon>
        <taxon>Bacillales</taxon>
        <taxon>Bacillaceae</taxon>
        <taxon>Lysinibacillus</taxon>
    </lineage>
</organism>
<evidence type="ECO:0000256" key="4">
    <source>
        <dbReference type="ARBA" id="ARBA00023004"/>
    </source>
</evidence>
<dbReference type="RefSeq" id="WP_126292567.1">
    <property type="nucleotide sequence ID" value="NZ_CP155468.1"/>
</dbReference>
<dbReference type="PROSITE" id="PS51332">
    <property type="entry name" value="B12_BINDING"/>
    <property type="match status" value="1"/>
</dbReference>
<dbReference type="SMART" id="SM00729">
    <property type="entry name" value="Elp3"/>
    <property type="match status" value="1"/>
</dbReference>
<evidence type="ECO:0000256" key="1">
    <source>
        <dbReference type="ARBA" id="ARBA00001966"/>
    </source>
</evidence>
<dbReference type="InterPro" id="IPR006638">
    <property type="entry name" value="Elp3/MiaA/NifB-like_rSAM"/>
</dbReference>
<dbReference type="Gene3D" id="3.40.50.280">
    <property type="entry name" value="Cobalamin-binding domain"/>
    <property type="match status" value="1"/>
</dbReference>
<dbReference type="Pfam" id="PF13311">
    <property type="entry name" value="DUF4080"/>
    <property type="match status" value="1"/>
</dbReference>
<dbReference type="Pfam" id="PF04055">
    <property type="entry name" value="Radical_SAM"/>
    <property type="match status" value="1"/>
</dbReference>
<keyword evidence="5" id="KW-0411">Iron-sulfur</keyword>
<dbReference type="PANTHER" id="PTHR43409">
    <property type="entry name" value="ANAEROBIC MAGNESIUM-PROTOPORPHYRIN IX MONOMETHYL ESTER CYCLASE-RELATED"/>
    <property type="match status" value="1"/>
</dbReference>
<dbReference type="Pfam" id="PF02310">
    <property type="entry name" value="B12-binding"/>
    <property type="match status" value="1"/>
</dbReference>
<dbReference type="CDD" id="cd01335">
    <property type="entry name" value="Radical_SAM"/>
    <property type="match status" value="1"/>
</dbReference>
<name>A0A431UXA5_9BACI</name>
<dbReference type="SUPFAM" id="SSF102114">
    <property type="entry name" value="Radical SAM enzymes"/>
    <property type="match status" value="1"/>
</dbReference>
<reference evidence="8 9" key="1">
    <citation type="submission" date="2018-12" db="EMBL/GenBank/DDBJ databases">
        <authorList>
            <person name="Yu L."/>
        </authorList>
    </citation>
    <scope>NUCLEOTIDE SEQUENCE [LARGE SCALE GENOMIC DNA]</scope>
    <source>
        <strain evidence="8 9">S5H2222</strain>
    </source>
</reference>
<evidence type="ECO:0000259" key="6">
    <source>
        <dbReference type="PROSITE" id="PS51332"/>
    </source>
</evidence>
<dbReference type="SFLD" id="SFLDG01123">
    <property type="entry name" value="methyltransferase_(Class_B)"/>
    <property type="match status" value="1"/>
</dbReference>
<evidence type="ECO:0000313" key="9">
    <source>
        <dbReference type="Proteomes" id="UP000276349"/>
    </source>
</evidence>
<dbReference type="GO" id="GO:0031419">
    <property type="term" value="F:cobalamin binding"/>
    <property type="evidence" value="ECO:0007669"/>
    <property type="project" value="InterPro"/>
</dbReference>
<keyword evidence="4" id="KW-0408">Iron</keyword>
<keyword evidence="9" id="KW-1185">Reference proteome</keyword>
<feature type="domain" description="B12-binding" evidence="6">
    <location>
        <begin position="1"/>
        <end position="133"/>
    </location>
</feature>
<dbReference type="PROSITE" id="PS51918">
    <property type="entry name" value="RADICAL_SAM"/>
    <property type="match status" value="1"/>
</dbReference>
<dbReference type="CDD" id="cd02068">
    <property type="entry name" value="radical_SAM_B12_BD"/>
    <property type="match status" value="1"/>
</dbReference>
<evidence type="ECO:0000256" key="3">
    <source>
        <dbReference type="ARBA" id="ARBA00022723"/>
    </source>
</evidence>
<dbReference type="GO" id="GO:0051539">
    <property type="term" value="F:4 iron, 4 sulfur cluster binding"/>
    <property type="evidence" value="ECO:0007669"/>
    <property type="project" value="UniProtKB-KW"/>
</dbReference>
<dbReference type="GO" id="GO:0046872">
    <property type="term" value="F:metal ion binding"/>
    <property type="evidence" value="ECO:0007669"/>
    <property type="project" value="UniProtKB-KW"/>
</dbReference>
<dbReference type="AlphaFoldDB" id="A0A431UXA5"/>
<dbReference type="GO" id="GO:0005829">
    <property type="term" value="C:cytosol"/>
    <property type="evidence" value="ECO:0007669"/>
    <property type="project" value="TreeGrafter"/>
</dbReference>
<dbReference type="EMBL" id="RXNR01000003">
    <property type="protein sequence ID" value="RTQ96093.1"/>
    <property type="molecule type" value="Genomic_DNA"/>
</dbReference>
<dbReference type="OrthoDB" id="9801424at2"/>
<comment type="caution">
    <text evidence="8">The sequence shown here is derived from an EMBL/GenBank/DDBJ whole genome shotgun (WGS) entry which is preliminary data.</text>
</comment>
<evidence type="ECO:0000259" key="7">
    <source>
        <dbReference type="PROSITE" id="PS51918"/>
    </source>
</evidence>
<dbReference type="PANTHER" id="PTHR43409:SF16">
    <property type="entry name" value="SLR0320 PROTEIN"/>
    <property type="match status" value="1"/>
</dbReference>
<evidence type="ECO:0000256" key="5">
    <source>
        <dbReference type="ARBA" id="ARBA00023014"/>
    </source>
</evidence>
<dbReference type="InterPro" id="IPR007197">
    <property type="entry name" value="rSAM"/>
</dbReference>
<sequence>MNIILTTLNAKYIHTNLALRCLKAAAQPEFNPKIIEYTIKDPAFNIVSDIFQHKPDVVGFSCYIWNIEETIRVIRMLRVVSPQTKIVLGGPEVSYDVHDWLRRIEEIDFIVMGEGETSFKELLKYFNGDIELEDVPGICYLQGGKIKIHAQPPKIDLRELPSPFRFEEDLPHLGKRIQYIETSRGCPFSCQFCLSSIEVGVRYFNREKIKEDIRYLMANGAKTIKFVDRTFNISRSYAMEMFQFLIDEHVPGVVFQFEITADIMRPEVIQFLNDNAPKGLFRFEIGVQSTNDLTNELVKRRQNFEKLKRTVTMVKEGGKIDQHLDLIAGLPEEDYNSFRQTFNDVFAMRPEELQLGFLKLLRGTGLRIQAKEYGYKYVDVAPYEIFSNNVLTFDEIIRIKQAEDVLEKYWNDHRMDNTIEYLVTEIFETPFDFFQNFGTYWEEKGWSRIGHQLEDLFTRLEEFLYTQNVEQLPIIRSLMQLDYLSKQQFQPRKIWWKERLSEEEQKNIYQALKETPSLAGREFAEMNVSERDFFKHSLITPFAFDYEAYKNGQIVAQDTFLLTYFRQGQTPYFATLQLQKN</sequence>
<evidence type="ECO:0000313" key="8">
    <source>
        <dbReference type="EMBL" id="RTQ96093.1"/>
    </source>
</evidence>